<accession>A0A1F8GT88</accession>
<dbReference type="GO" id="GO:0032259">
    <property type="term" value="P:methylation"/>
    <property type="evidence" value="ECO:0007669"/>
    <property type="project" value="UniProtKB-KW"/>
</dbReference>
<reference evidence="8 9" key="1">
    <citation type="journal article" date="2016" name="Nat. Commun.">
        <title>Thousands of microbial genomes shed light on interconnected biogeochemical processes in an aquifer system.</title>
        <authorList>
            <person name="Anantharaman K."/>
            <person name="Brown C.T."/>
            <person name="Hug L.A."/>
            <person name="Sharon I."/>
            <person name="Castelle C.J."/>
            <person name="Probst A.J."/>
            <person name="Thomas B.C."/>
            <person name="Singh A."/>
            <person name="Wilkins M.J."/>
            <person name="Karaoz U."/>
            <person name="Brodie E.L."/>
            <person name="Williams K.H."/>
            <person name="Hubbard S.S."/>
            <person name="Banfield J.F."/>
        </authorList>
    </citation>
    <scope>NUCLEOTIDE SEQUENCE [LARGE SCALE GENOMIC DNA]</scope>
</reference>
<dbReference type="SUPFAM" id="SSF46767">
    <property type="entry name" value="Methylated DNA-protein cysteine methyltransferase, C-terminal domain"/>
    <property type="match status" value="1"/>
</dbReference>
<comment type="catalytic activity">
    <reaction evidence="1">
        <text>a 4-O-methyl-thymidine in DNA + L-cysteinyl-[protein] = a thymidine in DNA + S-methyl-L-cysteinyl-[protein]</text>
        <dbReference type="Rhea" id="RHEA:53428"/>
        <dbReference type="Rhea" id="RHEA-COMP:10131"/>
        <dbReference type="Rhea" id="RHEA-COMP:10132"/>
        <dbReference type="Rhea" id="RHEA-COMP:13555"/>
        <dbReference type="Rhea" id="RHEA-COMP:13556"/>
        <dbReference type="ChEBI" id="CHEBI:29950"/>
        <dbReference type="ChEBI" id="CHEBI:82612"/>
        <dbReference type="ChEBI" id="CHEBI:137386"/>
        <dbReference type="ChEBI" id="CHEBI:137387"/>
        <dbReference type="EC" id="2.1.1.63"/>
    </reaction>
</comment>
<dbReference type="PANTHER" id="PTHR10815">
    <property type="entry name" value="METHYLATED-DNA--PROTEIN-CYSTEINE METHYLTRANSFERASE"/>
    <property type="match status" value="1"/>
</dbReference>
<dbReference type="InterPro" id="IPR014048">
    <property type="entry name" value="MethylDNA_cys_MeTrfase_DNA-bd"/>
</dbReference>
<comment type="catalytic activity">
    <reaction evidence="6">
        <text>a 6-O-methyl-2'-deoxyguanosine in DNA + L-cysteinyl-[protein] = S-methyl-L-cysteinyl-[protein] + a 2'-deoxyguanosine in DNA</text>
        <dbReference type="Rhea" id="RHEA:24000"/>
        <dbReference type="Rhea" id="RHEA-COMP:10131"/>
        <dbReference type="Rhea" id="RHEA-COMP:10132"/>
        <dbReference type="Rhea" id="RHEA-COMP:11367"/>
        <dbReference type="Rhea" id="RHEA-COMP:11368"/>
        <dbReference type="ChEBI" id="CHEBI:29950"/>
        <dbReference type="ChEBI" id="CHEBI:82612"/>
        <dbReference type="ChEBI" id="CHEBI:85445"/>
        <dbReference type="ChEBI" id="CHEBI:85448"/>
        <dbReference type="EC" id="2.1.1.63"/>
    </reaction>
</comment>
<dbReference type="InterPro" id="IPR036217">
    <property type="entry name" value="MethylDNA_cys_MeTrfase_DNAb"/>
</dbReference>
<keyword evidence="2" id="KW-0489">Methyltransferase</keyword>
<evidence type="ECO:0000256" key="6">
    <source>
        <dbReference type="ARBA" id="ARBA00049348"/>
    </source>
</evidence>
<evidence type="ECO:0000256" key="1">
    <source>
        <dbReference type="ARBA" id="ARBA00001286"/>
    </source>
</evidence>
<dbReference type="Pfam" id="PF01035">
    <property type="entry name" value="DNA_binding_1"/>
    <property type="match status" value="1"/>
</dbReference>
<dbReference type="AlphaFoldDB" id="A0A1F8GT88"/>
<keyword evidence="3" id="KW-0808">Transferase</keyword>
<dbReference type="GO" id="GO:0006281">
    <property type="term" value="P:DNA repair"/>
    <property type="evidence" value="ECO:0007669"/>
    <property type="project" value="UniProtKB-KW"/>
</dbReference>
<proteinExistence type="predicted"/>
<gene>
    <name evidence="8" type="ORF">A2941_01570</name>
</gene>
<protein>
    <recommendedName>
        <fullName evidence="7">Methylated-DNA-[protein]-cysteine S-methyltransferase DNA binding domain-containing protein</fullName>
    </recommendedName>
</protein>
<evidence type="ECO:0000313" key="8">
    <source>
        <dbReference type="EMBL" id="OGN27659.1"/>
    </source>
</evidence>
<dbReference type="InterPro" id="IPR036388">
    <property type="entry name" value="WH-like_DNA-bd_sf"/>
</dbReference>
<dbReference type="PANTHER" id="PTHR10815:SF13">
    <property type="entry name" value="METHYLATED-DNA--PROTEIN-CYSTEINE METHYLTRANSFERASE"/>
    <property type="match status" value="1"/>
</dbReference>
<evidence type="ECO:0000313" key="9">
    <source>
        <dbReference type="Proteomes" id="UP000178444"/>
    </source>
</evidence>
<dbReference type="InterPro" id="IPR001497">
    <property type="entry name" value="MethylDNA_cys_MeTrfase_AS"/>
</dbReference>
<evidence type="ECO:0000256" key="5">
    <source>
        <dbReference type="ARBA" id="ARBA00023204"/>
    </source>
</evidence>
<dbReference type="NCBIfam" id="TIGR00589">
    <property type="entry name" value="ogt"/>
    <property type="match status" value="1"/>
</dbReference>
<dbReference type="EMBL" id="MGKO01000008">
    <property type="protein sequence ID" value="OGN27659.1"/>
    <property type="molecule type" value="Genomic_DNA"/>
</dbReference>
<dbReference type="Gene3D" id="1.10.10.10">
    <property type="entry name" value="Winged helix-like DNA-binding domain superfamily/Winged helix DNA-binding domain"/>
    <property type="match status" value="1"/>
</dbReference>
<comment type="caution">
    <text evidence="8">The sequence shown here is derived from an EMBL/GenBank/DDBJ whole genome shotgun (WGS) entry which is preliminary data.</text>
</comment>
<evidence type="ECO:0000259" key="7">
    <source>
        <dbReference type="Pfam" id="PF01035"/>
    </source>
</evidence>
<evidence type="ECO:0000256" key="3">
    <source>
        <dbReference type="ARBA" id="ARBA00022679"/>
    </source>
</evidence>
<keyword evidence="4" id="KW-0227">DNA damage</keyword>
<feature type="domain" description="Methylated-DNA-[protein]-cysteine S-methyltransferase DNA binding" evidence="7">
    <location>
        <begin position="5"/>
        <end position="97"/>
    </location>
</feature>
<evidence type="ECO:0000256" key="4">
    <source>
        <dbReference type="ARBA" id="ARBA00022763"/>
    </source>
</evidence>
<evidence type="ECO:0000256" key="2">
    <source>
        <dbReference type="ARBA" id="ARBA00022603"/>
    </source>
</evidence>
<keyword evidence="5" id="KW-0234">DNA repair</keyword>
<dbReference type="Proteomes" id="UP000178444">
    <property type="component" value="Unassembled WGS sequence"/>
</dbReference>
<dbReference type="PROSITE" id="PS00374">
    <property type="entry name" value="MGMT"/>
    <property type="match status" value="1"/>
</dbReference>
<dbReference type="CDD" id="cd06445">
    <property type="entry name" value="ATase"/>
    <property type="match status" value="1"/>
</dbReference>
<sequence>MTVTPFQQKVYDMVRKIPKGKTMTYAEVARAVGSPRASRAVGNALNKNPRPIFAPQNLGGRAFAPVPCHRVIRSNGSIGGFAFGVKKKVELLKKEGVSI</sequence>
<dbReference type="GO" id="GO:0003908">
    <property type="term" value="F:methylated-DNA-[protein]-cysteine S-methyltransferase activity"/>
    <property type="evidence" value="ECO:0007669"/>
    <property type="project" value="UniProtKB-EC"/>
</dbReference>
<organism evidence="8 9">
    <name type="scientific">Candidatus Yanofskybacteria bacterium RIFCSPLOWO2_01_FULL_49_17</name>
    <dbReference type="NCBI Taxonomy" id="1802700"/>
    <lineage>
        <taxon>Bacteria</taxon>
        <taxon>Candidatus Yanofskyibacteriota</taxon>
    </lineage>
</organism>
<name>A0A1F8GT88_9BACT</name>